<reference evidence="12 13" key="1">
    <citation type="submission" date="2014-07" db="EMBL/GenBank/DDBJ databases">
        <title>Complete genome sequence of Corynebacterium atypicum DSM 44849: identifiction of the mycolic acid biosynthesis genes.</title>
        <authorList>
            <person name="Tippelt A."/>
            <person name="Mollmann S."/>
            <person name="Albersmeier A."/>
            <person name="Jaenicke S."/>
            <person name="Ruckert C."/>
            <person name="Tauch A."/>
        </authorList>
    </citation>
    <scope>NUCLEOTIDE SEQUENCE [LARGE SCALE GENOMIC DNA]</scope>
    <source>
        <strain evidence="12 13">R2070</strain>
    </source>
</reference>
<accession>A0ABM5QMC5</accession>
<evidence type="ECO:0000259" key="10">
    <source>
        <dbReference type="Pfam" id="PF02852"/>
    </source>
</evidence>
<dbReference type="Proteomes" id="UP000028504">
    <property type="component" value="Chromosome"/>
</dbReference>
<dbReference type="InterPro" id="IPR023753">
    <property type="entry name" value="FAD/NAD-binding_dom"/>
</dbReference>
<organism evidence="12 13">
    <name type="scientific">Corynebacterium atypicum</name>
    <dbReference type="NCBI Taxonomy" id="191610"/>
    <lineage>
        <taxon>Bacteria</taxon>
        <taxon>Bacillati</taxon>
        <taxon>Actinomycetota</taxon>
        <taxon>Actinomycetes</taxon>
        <taxon>Mycobacteriales</taxon>
        <taxon>Corynebacteriaceae</taxon>
        <taxon>Corynebacterium</taxon>
    </lineage>
</organism>
<evidence type="ECO:0000256" key="9">
    <source>
        <dbReference type="RuleBase" id="RU003691"/>
    </source>
</evidence>
<name>A0ABM5QMC5_9CORY</name>
<evidence type="ECO:0000256" key="3">
    <source>
        <dbReference type="ARBA" id="ARBA00022630"/>
    </source>
</evidence>
<dbReference type="Pfam" id="PF07992">
    <property type="entry name" value="Pyr_redox_2"/>
    <property type="match status" value="1"/>
</dbReference>
<dbReference type="InterPro" id="IPR016156">
    <property type="entry name" value="FAD/NAD-linked_Rdtase_dimer_sf"/>
</dbReference>
<evidence type="ECO:0000256" key="6">
    <source>
        <dbReference type="ARBA" id="ARBA00023027"/>
    </source>
</evidence>
<dbReference type="InterPro" id="IPR001100">
    <property type="entry name" value="Pyr_nuc-diS_OxRdtase"/>
</dbReference>
<evidence type="ECO:0000256" key="7">
    <source>
        <dbReference type="ARBA" id="ARBA00023157"/>
    </source>
</evidence>
<keyword evidence="5 9" id="KW-0560">Oxidoreductase</keyword>
<dbReference type="PROSITE" id="PS00076">
    <property type="entry name" value="PYRIDINE_REDOX_1"/>
    <property type="match status" value="1"/>
</dbReference>
<keyword evidence="7" id="KW-1015">Disulfide bond</keyword>
<keyword evidence="6" id="KW-0520">NAD</keyword>
<dbReference type="NCBIfam" id="NF005884">
    <property type="entry name" value="PRK07846.1"/>
    <property type="match status" value="1"/>
</dbReference>
<dbReference type="PRINTS" id="PR00368">
    <property type="entry name" value="FADPNR"/>
</dbReference>
<evidence type="ECO:0000256" key="5">
    <source>
        <dbReference type="ARBA" id="ARBA00023002"/>
    </source>
</evidence>
<evidence type="ECO:0000256" key="2">
    <source>
        <dbReference type="ARBA" id="ARBA00007532"/>
    </source>
</evidence>
<comment type="similarity">
    <text evidence="2 9">Belongs to the class-I pyridine nucleotide-disulfide oxidoreductase family.</text>
</comment>
<evidence type="ECO:0000313" key="13">
    <source>
        <dbReference type="Proteomes" id="UP000028504"/>
    </source>
</evidence>
<dbReference type="InterPro" id="IPR036188">
    <property type="entry name" value="FAD/NAD-bd_sf"/>
</dbReference>
<dbReference type="NCBIfam" id="TIGR03452">
    <property type="entry name" value="mycothione_red"/>
    <property type="match status" value="1"/>
</dbReference>
<dbReference type="SUPFAM" id="SSF55424">
    <property type="entry name" value="FAD/NAD-linked reductases, dimerisation (C-terminal) domain"/>
    <property type="match status" value="1"/>
</dbReference>
<dbReference type="Gene3D" id="3.30.390.30">
    <property type="match status" value="1"/>
</dbReference>
<gene>
    <name evidence="12" type="ORF">CATYP_04120</name>
</gene>
<dbReference type="SUPFAM" id="SSF51905">
    <property type="entry name" value="FAD/NAD(P)-binding domain"/>
    <property type="match status" value="1"/>
</dbReference>
<dbReference type="EC" id="1.8.1.7" evidence="12"/>
<dbReference type="Pfam" id="PF02852">
    <property type="entry name" value="Pyr_redox_dim"/>
    <property type="match status" value="1"/>
</dbReference>
<evidence type="ECO:0000259" key="11">
    <source>
        <dbReference type="Pfam" id="PF07992"/>
    </source>
</evidence>
<dbReference type="PANTHER" id="PTHR22912">
    <property type="entry name" value="DISULFIDE OXIDOREDUCTASE"/>
    <property type="match status" value="1"/>
</dbReference>
<dbReference type="Gene3D" id="3.50.50.60">
    <property type="entry name" value="FAD/NAD(P)-binding domain"/>
    <property type="match status" value="2"/>
</dbReference>
<dbReference type="InterPro" id="IPR050151">
    <property type="entry name" value="Class-I_Pyr_Nuc-Dis_Oxidored"/>
</dbReference>
<dbReference type="PANTHER" id="PTHR22912:SF217">
    <property type="entry name" value="DIHYDROLIPOYL DEHYDROGENASE"/>
    <property type="match status" value="1"/>
</dbReference>
<keyword evidence="8 9" id="KW-0676">Redox-active center</keyword>
<proteinExistence type="inferred from homology"/>
<keyword evidence="13" id="KW-1185">Reference proteome</keyword>
<dbReference type="RefSeq" id="WP_038605081.1">
    <property type="nucleotide sequence ID" value="NZ_CP008944.1"/>
</dbReference>
<dbReference type="InterPro" id="IPR004099">
    <property type="entry name" value="Pyr_nucl-diS_OxRdtase_dimer"/>
</dbReference>
<dbReference type="InterPro" id="IPR017817">
    <property type="entry name" value="Mycothione_reductase"/>
</dbReference>
<evidence type="ECO:0000256" key="4">
    <source>
        <dbReference type="ARBA" id="ARBA00022827"/>
    </source>
</evidence>
<evidence type="ECO:0000256" key="8">
    <source>
        <dbReference type="ARBA" id="ARBA00023284"/>
    </source>
</evidence>
<feature type="domain" description="FAD/NAD(P)-binding" evidence="11">
    <location>
        <begin position="8"/>
        <end position="325"/>
    </location>
</feature>
<dbReference type="PRINTS" id="PR00411">
    <property type="entry name" value="PNDRDTASEI"/>
</dbReference>
<feature type="domain" description="Pyridine nucleotide-disulphide oxidoreductase dimerisation" evidence="10">
    <location>
        <begin position="346"/>
        <end position="455"/>
    </location>
</feature>
<protein>
    <submittedName>
        <fullName evidence="12">Mycothione reductase</fullName>
        <ecNumber evidence="12">1.8.1.7</ecNumber>
    </submittedName>
</protein>
<sequence>MGIQRTHYDLIIVGTGSGNSIPDARFDDKSIAIVEEGRFGGTCLNVGCIPTKMFVYPAEVIAQAQDATRLGVTFADPTVDLAEIQRRVFAAKIDPIAAGGEAYRRGDETPNIDVYGGHAHFVGERTLEVNGTEITADQIVLAAGSRPVIPAQIAASPVTVRTNEDIMRLDKLPEHLVIVGAGYIAMEFAHVFSRLGCRVTVLARSAAALRHLDDELVERFNRAARAQWDMRYGVEVAELAYDANGKIQLTLSDASVLSADEVLVATGRVSNADRLNAAAGGLELAEGRLKVDAYGRCVGPGASGVWALGDVSNPVMLKHAANAQARVIQHNLLYPDQPRPLLTAPVPAAVFTHPQIASVGLTEREARAQGLEIVTAVQEIGDVAYGWAMDEKLGVVKLVADKATSVLIGAHILGPDAATLIQPLVTAMSFGIAMDSFARGQYWIHPALTEAVENAALKLCEG</sequence>
<comment type="cofactor">
    <cofactor evidence="1">
        <name>FAD</name>
        <dbReference type="ChEBI" id="CHEBI:57692"/>
    </cofactor>
</comment>
<dbReference type="PIRSF" id="PIRSF000350">
    <property type="entry name" value="Mercury_reductase_MerA"/>
    <property type="match status" value="1"/>
</dbReference>
<evidence type="ECO:0000313" key="12">
    <source>
        <dbReference type="EMBL" id="AIG63973.1"/>
    </source>
</evidence>
<dbReference type="GO" id="GO:0004362">
    <property type="term" value="F:glutathione-disulfide reductase (NADPH) activity"/>
    <property type="evidence" value="ECO:0007669"/>
    <property type="project" value="UniProtKB-EC"/>
</dbReference>
<evidence type="ECO:0000256" key="1">
    <source>
        <dbReference type="ARBA" id="ARBA00001974"/>
    </source>
</evidence>
<dbReference type="InterPro" id="IPR012999">
    <property type="entry name" value="Pyr_OxRdtase_I_AS"/>
</dbReference>
<keyword evidence="3 9" id="KW-0285">Flavoprotein</keyword>
<dbReference type="EMBL" id="CP008944">
    <property type="protein sequence ID" value="AIG63973.1"/>
    <property type="molecule type" value="Genomic_DNA"/>
</dbReference>
<keyword evidence="4 9" id="KW-0274">FAD</keyword>